<dbReference type="Gene3D" id="1.20.900.10">
    <property type="entry name" value="Dbl homology (DH) domain"/>
    <property type="match status" value="1"/>
</dbReference>
<proteinExistence type="predicted"/>
<evidence type="ECO:0000259" key="4">
    <source>
        <dbReference type="PROSITE" id="PS50010"/>
    </source>
</evidence>
<dbReference type="CDD" id="cd00160">
    <property type="entry name" value="RhoGEF"/>
    <property type="match status" value="1"/>
</dbReference>
<dbReference type="GO" id="GO:0005737">
    <property type="term" value="C:cytoplasm"/>
    <property type="evidence" value="ECO:0007669"/>
    <property type="project" value="UniProtKB-SubCell"/>
</dbReference>
<dbReference type="InterPro" id="IPR051480">
    <property type="entry name" value="Endocytic_GEF_Adapter"/>
</dbReference>
<comment type="subcellular location">
    <subcellularLocation>
        <location evidence="1">Cytoplasm</location>
    </subcellularLocation>
</comment>
<name>A0AAD1SL07_PELCU</name>
<dbReference type="GO" id="GO:0005085">
    <property type="term" value="F:guanyl-nucleotide exchange factor activity"/>
    <property type="evidence" value="ECO:0007669"/>
    <property type="project" value="InterPro"/>
</dbReference>
<dbReference type="AlphaFoldDB" id="A0AAD1SL07"/>
<dbReference type="InterPro" id="IPR035899">
    <property type="entry name" value="DBL_dom_sf"/>
</dbReference>
<keyword evidence="2" id="KW-0963">Cytoplasm</keyword>
<sequence length="1188" mass="134313">MDTRHHQDSYSGSLCLLQHPCTKFPCSSAMTYIHEDETRHSRVISNSQINQPCTKYKELSFGSMYPLKSIEAHAVIREFYPLQTCRAGVTNSVHNDTTRLYRSLENLHWAVISESSVYAQYRSVGSDFNLHCRSTRHMSEDSAEKGSLHSLTDICRHSTERLAGFRDLSVPPIAKVHQWLFPAAEDKVTQGDTKRELKEKLRIHSSKLVEPIRPVRPQTFQSTCLANVPTESRRCQHCKCRLPCSTASAEHHAHTNSTNTKRCASTLYHRTSPEHIKQEAIRRLQLRRQNSFPNLALTHGDQEHRGMAKSKTTESFKEQRPESCRDWETQPARATRDVKGRLYIPTFEEFKRMREKEKGLLGKTDVSSQNMELSPREVHCTEGDRQSCIPVMVEVHSHRLGNETSELSAENHRQTHSDLVGSSQGKVPLNDSVMCSIAQHGSLESRAHSPSYRCAFSAPICSGPVSKFPLQTLTMHIDKEQLVECEPHVSDTNSPSGLHGIAEQGQTSEAHSSCCPSLLLEATDLSSYGSKLQKMKDGLIGSALDLIKKSCITEPSIEPPVRVSYELSKTDPTSQENSCQSRSGAMTTSSCTTTDCKPSLCSPGCRRSSSDMSHEAGETGKTPRGCRLRPHFSDPMPTDAVKRKQLELKIAAAARHHAQRRRQDRENGPVLLKANTTTSCSSGTNAPYTTGHCNQSRHRWSNISSLSTDSGIVGVNDDRDDCEGNRSRAAKPGEVERVDSGIGDAMSRKWRARVAEAAASLEAWKAHRPCTDCGERDSAMDIEVRGKRQDTLCIKCVMRRTERKEAVMEFVNTESSYGDDIRIIKEEFYIPMQTAGLLTPEQLLVVFSNIQELIDLNGKFLEVLQEEIDQAFDQSDDDLMTVCIGEVFLEFVNMLPSFQTYCLQQSASIAMLNALEKEKELLRIFLDVSQNDNTALRRMNLRSFLMAPLQRVTKYPLLLSRILKSTTEFHPDHGSLWEAKSRIESHLEHINMKTKQEGNPWTLRSFRRESRKNKELTNIEIREMAIKQVGWPREETRFIKEGPMHLAQPTDGQWVKKGCKALKFQNVQALLMAKIRRTSESGLEGSADNHIVRDAVLVLIKDKNNGKFVMLREPLRLGQCVVSSDPDCEETFELLEIKREGFVFRDVDSDTTQHWFRQIKIYSRDLGSWKKRRNALPNIMISTTQGRP</sequence>
<dbReference type="EMBL" id="OW240918">
    <property type="protein sequence ID" value="CAH2305023.1"/>
    <property type="molecule type" value="Genomic_DNA"/>
</dbReference>
<evidence type="ECO:0000256" key="1">
    <source>
        <dbReference type="ARBA" id="ARBA00004496"/>
    </source>
</evidence>
<dbReference type="SUPFAM" id="SSF48065">
    <property type="entry name" value="DBL homology domain (DH-domain)"/>
    <property type="match status" value="1"/>
</dbReference>
<dbReference type="GO" id="GO:0035025">
    <property type="term" value="P:positive regulation of Rho protein signal transduction"/>
    <property type="evidence" value="ECO:0007669"/>
    <property type="project" value="TreeGrafter"/>
</dbReference>
<dbReference type="InterPro" id="IPR000219">
    <property type="entry name" value="DH_dom"/>
</dbReference>
<dbReference type="SMART" id="SM00325">
    <property type="entry name" value="RhoGEF"/>
    <property type="match status" value="1"/>
</dbReference>
<dbReference type="Proteomes" id="UP001295444">
    <property type="component" value="Chromosome 07"/>
</dbReference>
<feature type="region of interest" description="Disordered" evidence="3">
    <location>
        <begin position="404"/>
        <end position="424"/>
    </location>
</feature>
<evidence type="ECO:0000313" key="5">
    <source>
        <dbReference type="EMBL" id="CAH2305023.1"/>
    </source>
</evidence>
<keyword evidence="6" id="KW-1185">Reference proteome</keyword>
<reference evidence="5" key="1">
    <citation type="submission" date="2022-03" db="EMBL/GenBank/DDBJ databases">
        <authorList>
            <person name="Alioto T."/>
            <person name="Alioto T."/>
            <person name="Gomez Garrido J."/>
        </authorList>
    </citation>
    <scope>NUCLEOTIDE SEQUENCE</scope>
</reference>
<feature type="compositionally biased region" description="Basic and acidic residues" evidence="3">
    <location>
        <begin position="608"/>
        <end position="618"/>
    </location>
</feature>
<dbReference type="PROSITE" id="PS50010">
    <property type="entry name" value="DH_2"/>
    <property type="match status" value="1"/>
</dbReference>
<feature type="region of interest" description="Disordered" evidence="3">
    <location>
        <begin position="711"/>
        <end position="730"/>
    </location>
</feature>
<dbReference type="PANTHER" id="PTHR46006">
    <property type="entry name" value="RHO GUANINE NUCLEOTIDE EXCHANGE FACTOR AT 64C, ISOFORM A"/>
    <property type="match status" value="1"/>
</dbReference>
<organism evidence="5 6">
    <name type="scientific">Pelobates cultripes</name>
    <name type="common">Western spadefoot toad</name>
    <dbReference type="NCBI Taxonomy" id="61616"/>
    <lineage>
        <taxon>Eukaryota</taxon>
        <taxon>Metazoa</taxon>
        <taxon>Chordata</taxon>
        <taxon>Craniata</taxon>
        <taxon>Vertebrata</taxon>
        <taxon>Euteleostomi</taxon>
        <taxon>Amphibia</taxon>
        <taxon>Batrachia</taxon>
        <taxon>Anura</taxon>
        <taxon>Pelobatoidea</taxon>
        <taxon>Pelobatidae</taxon>
        <taxon>Pelobates</taxon>
    </lineage>
</organism>
<accession>A0AAD1SL07</accession>
<gene>
    <name evidence="5" type="ORF">PECUL_23A026822</name>
</gene>
<evidence type="ECO:0000256" key="3">
    <source>
        <dbReference type="SAM" id="MobiDB-lite"/>
    </source>
</evidence>
<feature type="region of interest" description="Disordered" evidence="3">
    <location>
        <begin position="606"/>
        <end position="638"/>
    </location>
</feature>
<protein>
    <submittedName>
        <fullName evidence="5">Myosin-M heavy chain</fullName>
    </submittedName>
</protein>
<feature type="domain" description="DH" evidence="4">
    <location>
        <begin position="802"/>
        <end position="993"/>
    </location>
</feature>
<feature type="region of interest" description="Disordered" evidence="3">
    <location>
        <begin position="301"/>
        <end position="330"/>
    </location>
</feature>
<dbReference type="Pfam" id="PF00621">
    <property type="entry name" value="RhoGEF"/>
    <property type="match status" value="1"/>
</dbReference>
<dbReference type="PANTHER" id="PTHR46006:SF5">
    <property type="entry name" value="DH DOMAIN-CONTAINING PROTEIN"/>
    <property type="match status" value="1"/>
</dbReference>
<evidence type="ECO:0000313" key="6">
    <source>
        <dbReference type="Proteomes" id="UP001295444"/>
    </source>
</evidence>
<evidence type="ECO:0000256" key="2">
    <source>
        <dbReference type="ARBA" id="ARBA00022490"/>
    </source>
</evidence>